<evidence type="ECO:0008006" key="13">
    <source>
        <dbReference type="Google" id="ProtNLM"/>
    </source>
</evidence>
<keyword evidence="5" id="KW-0677">Repeat</keyword>
<proteinExistence type="inferred from homology"/>
<evidence type="ECO:0000256" key="7">
    <source>
        <dbReference type="ARBA" id="ARBA00023136"/>
    </source>
</evidence>
<keyword evidence="3 9" id="KW-0813">Transport</keyword>
<dbReference type="STRING" id="983506.L8X636"/>
<keyword evidence="7 8" id="KW-0472">Membrane</keyword>
<name>L8X636_THACA</name>
<evidence type="ECO:0000256" key="8">
    <source>
        <dbReference type="PROSITE-ProRule" id="PRU00282"/>
    </source>
</evidence>
<sequence length="445" mass="48833">MGSSSTPNSLRDLYAAPPDGWSFFPAPEDLTSPGNKSSATSWPSRSARSADSHVFDLAPIASDVVSLDFRMAIKALVASGALQYATTAIAMPFEVGKVLLQIQWVPKDHVGLAPNELISDEKEEDALSDASGDSYFHDPDEPRSRIRLEPTQPRLADEEGYVVRRSVSDKATRPQFIIPIGPSEGVWGMMKRVGRWQTEGWLSLWKDTSRPVKPLVVTVASHLLTGIILSPLDLVRTRLIAQTSLSSHKTYSGPLAALREIYHKEGGLAGMYLHPHLLIPTVIENTLRPLLALSAPLFIERTLFVTEESHPVAYQAAELLFSSATLLLTLPIETARRRLQIQSRGSGKFQACVETRPSPYTGVADVLWKVLTEERSMPITLRRRRMSSQGRQTDEEVKEKRSWINSTGIGQLYRGFGMGMGASGVVFLLATLAGGDSSDAGWAEL</sequence>
<keyword evidence="6" id="KW-1133">Transmembrane helix</keyword>
<reference evidence="11 12" key="1">
    <citation type="journal article" date="2013" name="Nat. Commun.">
        <title>The evolution and pathogenic mechanisms of the rice sheath blight pathogen.</title>
        <authorList>
            <person name="Zheng A."/>
            <person name="Lin R."/>
            <person name="Xu L."/>
            <person name="Qin P."/>
            <person name="Tang C."/>
            <person name="Ai P."/>
            <person name="Zhang D."/>
            <person name="Liu Y."/>
            <person name="Sun Z."/>
            <person name="Feng H."/>
            <person name="Wang Y."/>
            <person name="Chen Y."/>
            <person name="Liang X."/>
            <person name="Fu R."/>
            <person name="Li Q."/>
            <person name="Zhang J."/>
            <person name="Yu X."/>
            <person name="Xie Z."/>
            <person name="Ding L."/>
            <person name="Guan P."/>
            <person name="Tang J."/>
            <person name="Liang Y."/>
            <person name="Wang S."/>
            <person name="Deng Q."/>
            <person name="Li S."/>
            <person name="Zhu J."/>
            <person name="Wang L."/>
            <person name="Liu H."/>
            <person name="Li P."/>
        </authorList>
    </citation>
    <scope>NUCLEOTIDE SEQUENCE [LARGE SCALE GENOMIC DNA]</scope>
    <source>
        <strain evidence="12">AG-1 IA</strain>
    </source>
</reference>
<evidence type="ECO:0000256" key="9">
    <source>
        <dbReference type="RuleBase" id="RU000488"/>
    </source>
</evidence>
<dbReference type="SUPFAM" id="SSF103506">
    <property type="entry name" value="Mitochondrial carrier"/>
    <property type="match status" value="1"/>
</dbReference>
<gene>
    <name evidence="11" type="ORF">AG1IA_01460</name>
</gene>
<dbReference type="InterPro" id="IPR050391">
    <property type="entry name" value="Mito_Metabolite_Transporter"/>
</dbReference>
<dbReference type="Proteomes" id="UP000011668">
    <property type="component" value="Unassembled WGS sequence"/>
</dbReference>
<dbReference type="GO" id="GO:0016020">
    <property type="term" value="C:membrane"/>
    <property type="evidence" value="ECO:0007669"/>
    <property type="project" value="UniProtKB-SubCell"/>
</dbReference>
<evidence type="ECO:0000256" key="2">
    <source>
        <dbReference type="ARBA" id="ARBA00006375"/>
    </source>
</evidence>
<accession>L8X636</accession>
<feature type="compositionally biased region" description="Polar residues" evidence="10">
    <location>
        <begin position="32"/>
        <end position="45"/>
    </location>
</feature>
<evidence type="ECO:0000313" key="11">
    <source>
        <dbReference type="EMBL" id="ELU44498.1"/>
    </source>
</evidence>
<comment type="subcellular location">
    <subcellularLocation>
        <location evidence="1">Membrane</location>
        <topology evidence="1">Multi-pass membrane protein</topology>
    </subcellularLocation>
</comment>
<feature type="region of interest" description="Disordered" evidence="10">
    <location>
        <begin position="121"/>
        <end position="144"/>
    </location>
</feature>
<feature type="repeat" description="Solcar" evidence="8">
    <location>
        <begin position="209"/>
        <end position="298"/>
    </location>
</feature>
<keyword evidence="4 8" id="KW-0812">Transmembrane</keyword>
<feature type="region of interest" description="Disordered" evidence="10">
    <location>
        <begin position="25"/>
        <end position="45"/>
    </location>
</feature>
<evidence type="ECO:0000256" key="1">
    <source>
        <dbReference type="ARBA" id="ARBA00004141"/>
    </source>
</evidence>
<organism evidence="11 12">
    <name type="scientific">Thanatephorus cucumeris (strain AG1-IA)</name>
    <name type="common">Rice sheath blight fungus</name>
    <name type="synonym">Rhizoctonia solani</name>
    <dbReference type="NCBI Taxonomy" id="983506"/>
    <lineage>
        <taxon>Eukaryota</taxon>
        <taxon>Fungi</taxon>
        <taxon>Dikarya</taxon>
        <taxon>Basidiomycota</taxon>
        <taxon>Agaricomycotina</taxon>
        <taxon>Agaricomycetes</taxon>
        <taxon>Cantharellales</taxon>
        <taxon>Ceratobasidiaceae</taxon>
        <taxon>Rhizoctonia</taxon>
        <taxon>Rhizoctonia solani AG-1</taxon>
    </lineage>
</organism>
<dbReference type="OrthoDB" id="77989at2759"/>
<dbReference type="EMBL" id="AFRT01000299">
    <property type="protein sequence ID" value="ELU44498.1"/>
    <property type="molecule type" value="Genomic_DNA"/>
</dbReference>
<dbReference type="Gene3D" id="1.50.40.10">
    <property type="entry name" value="Mitochondrial carrier domain"/>
    <property type="match status" value="1"/>
</dbReference>
<dbReference type="PROSITE" id="PS50920">
    <property type="entry name" value="SOLCAR"/>
    <property type="match status" value="1"/>
</dbReference>
<dbReference type="OMA" id="VTWVYEM"/>
<evidence type="ECO:0000256" key="10">
    <source>
        <dbReference type="SAM" id="MobiDB-lite"/>
    </source>
</evidence>
<dbReference type="PANTHER" id="PTHR45618">
    <property type="entry name" value="MITOCHONDRIAL DICARBOXYLATE CARRIER-RELATED"/>
    <property type="match status" value="1"/>
</dbReference>
<comment type="similarity">
    <text evidence="2 9">Belongs to the mitochondrial carrier (TC 2.A.29) family.</text>
</comment>
<keyword evidence="12" id="KW-1185">Reference proteome</keyword>
<dbReference type="Pfam" id="PF00153">
    <property type="entry name" value="Mito_carr"/>
    <property type="match status" value="1"/>
</dbReference>
<evidence type="ECO:0000256" key="5">
    <source>
        <dbReference type="ARBA" id="ARBA00022737"/>
    </source>
</evidence>
<feature type="compositionally biased region" description="Basic and acidic residues" evidence="10">
    <location>
        <begin position="135"/>
        <end position="144"/>
    </location>
</feature>
<protein>
    <recommendedName>
        <fullName evidence="13">Mitochondrial carrier</fullName>
    </recommendedName>
</protein>
<dbReference type="InterPro" id="IPR023395">
    <property type="entry name" value="MCP_dom_sf"/>
</dbReference>
<comment type="caution">
    <text evidence="11">The sequence shown here is derived from an EMBL/GenBank/DDBJ whole genome shotgun (WGS) entry which is preliminary data.</text>
</comment>
<evidence type="ECO:0000313" key="12">
    <source>
        <dbReference type="Proteomes" id="UP000011668"/>
    </source>
</evidence>
<dbReference type="AlphaFoldDB" id="L8X636"/>
<evidence type="ECO:0000256" key="3">
    <source>
        <dbReference type="ARBA" id="ARBA00022448"/>
    </source>
</evidence>
<evidence type="ECO:0000256" key="6">
    <source>
        <dbReference type="ARBA" id="ARBA00022989"/>
    </source>
</evidence>
<evidence type="ECO:0000256" key="4">
    <source>
        <dbReference type="ARBA" id="ARBA00022692"/>
    </source>
</evidence>
<dbReference type="HOGENOM" id="CLU_023136_0_0_1"/>
<dbReference type="InterPro" id="IPR018108">
    <property type="entry name" value="MCP_transmembrane"/>
</dbReference>